<name>A0A251V485_HELAN</name>
<evidence type="ECO:0000313" key="3">
    <source>
        <dbReference type="Proteomes" id="UP000215914"/>
    </source>
</evidence>
<dbReference type="InterPro" id="IPR045023">
    <property type="entry name" value="FATA/B"/>
</dbReference>
<proteinExistence type="predicted"/>
<dbReference type="SUPFAM" id="SSF54637">
    <property type="entry name" value="Thioesterase/thiol ester dehydrase-isomerase"/>
    <property type="match status" value="1"/>
</dbReference>
<dbReference type="InterPro" id="IPR049427">
    <property type="entry name" value="Acyl-ACP_TE_C"/>
</dbReference>
<gene>
    <name evidence="2" type="ORF">HannXRQ_Chr03g0062101</name>
</gene>
<evidence type="ECO:0000259" key="1">
    <source>
        <dbReference type="Pfam" id="PF20791"/>
    </source>
</evidence>
<accession>A0A251V485</accession>
<reference evidence="3" key="1">
    <citation type="journal article" date="2017" name="Nature">
        <title>The sunflower genome provides insights into oil metabolism, flowering and Asterid evolution.</title>
        <authorList>
            <person name="Badouin H."/>
            <person name="Gouzy J."/>
            <person name="Grassa C.J."/>
            <person name="Murat F."/>
            <person name="Staton S.E."/>
            <person name="Cottret L."/>
            <person name="Lelandais-Briere C."/>
            <person name="Owens G.L."/>
            <person name="Carrere S."/>
            <person name="Mayjonade B."/>
            <person name="Legrand L."/>
            <person name="Gill N."/>
            <person name="Kane N.C."/>
            <person name="Bowers J.E."/>
            <person name="Hubner S."/>
            <person name="Bellec A."/>
            <person name="Berard A."/>
            <person name="Berges H."/>
            <person name="Blanchet N."/>
            <person name="Boniface M.C."/>
            <person name="Brunel D."/>
            <person name="Catrice O."/>
            <person name="Chaidir N."/>
            <person name="Claudel C."/>
            <person name="Donnadieu C."/>
            <person name="Faraut T."/>
            <person name="Fievet G."/>
            <person name="Helmstetter N."/>
            <person name="King M."/>
            <person name="Knapp S.J."/>
            <person name="Lai Z."/>
            <person name="Le Paslier M.C."/>
            <person name="Lippi Y."/>
            <person name="Lorenzon L."/>
            <person name="Mandel J.R."/>
            <person name="Marage G."/>
            <person name="Marchand G."/>
            <person name="Marquand E."/>
            <person name="Bret-Mestries E."/>
            <person name="Morien E."/>
            <person name="Nambeesan S."/>
            <person name="Nguyen T."/>
            <person name="Pegot-Espagnet P."/>
            <person name="Pouilly N."/>
            <person name="Raftis F."/>
            <person name="Sallet E."/>
            <person name="Schiex T."/>
            <person name="Thomas J."/>
            <person name="Vandecasteele C."/>
            <person name="Vares D."/>
            <person name="Vear F."/>
            <person name="Vautrin S."/>
            <person name="Crespi M."/>
            <person name="Mangin B."/>
            <person name="Burke J.M."/>
            <person name="Salse J."/>
            <person name="Munos S."/>
            <person name="Vincourt P."/>
            <person name="Rieseberg L.H."/>
            <person name="Langlade N.B."/>
        </authorList>
    </citation>
    <scope>NUCLEOTIDE SEQUENCE [LARGE SCALE GENOMIC DNA]</scope>
    <source>
        <strain evidence="3">cv. SF193</strain>
    </source>
</reference>
<dbReference type="PANTHER" id="PTHR31727">
    <property type="entry name" value="OLEOYL-ACYL CARRIER PROTEIN THIOESTERASE 1, CHLOROPLASTIC"/>
    <property type="match status" value="1"/>
</dbReference>
<evidence type="ECO:0000313" key="2">
    <source>
        <dbReference type="EMBL" id="OTG30224.1"/>
    </source>
</evidence>
<dbReference type="OMA" id="CQNLMRI"/>
<keyword evidence="3" id="KW-1185">Reference proteome</keyword>
<feature type="domain" description="Acyl-ACP thioesterase-like C-terminal" evidence="1">
    <location>
        <begin position="19"/>
        <end position="112"/>
    </location>
</feature>
<dbReference type="PANTHER" id="PTHR31727:SF2">
    <property type="entry name" value="PALMITOYL-ACYL CARRIER PROTEIN THIOESTERASE, CHLOROPLASTIC"/>
    <property type="match status" value="1"/>
</dbReference>
<dbReference type="GO" id="GO:0016297">
    <property type="term" value="F:fatty acyl-[ACP] hydrolase activity"/>
    <property type="evidence" value="ECO:0007669"/>
    <property type="project" value="InterPro"/>
</dbReference>
<dbReference type="InterPro" id="IPR029069">
    <property type="entry name" value="HotDog_dom_sf"/>
</dbReference>
<dbReference type="InParanoid" id="A0A251V485"/>
<dbReference type="Proteomes" id="UP000215914">
    <property type="component" value="Chromosome 3"/>
</dbReference>
<sequence length="127" mass="14473">MTTTENCQNLMRILRTMSVMPKWSDLDVNQHVNNVKYVGWILESAPKHVVEDYELASITLEYRRECMKDSVLQSLTSLLAGGEMADSDGVDCQHLLRLEGGGEIVKGRTKWRPKNAQQIQPHQSLPY</sequence>
<dbReference type="EMBL" id="CM007892">
    <property type="protein sequence ID" value="OTG30224.1"/>
    <property type="molecule type" value="Genomic_DNA"/>
</dbReference>
<dbReference type="Gene3D" id="3.10.129.10">
    <property type="entry name" value="Hotdog Thioesterase"/>
    <property type="match status" value="1"/>
</dbReference>
<protein>
    <submittedName>
        <fullName evidence="2">Putative acyl-ACP thioesterase, HotDog domain protein</fullName>
    </submittedName>
</protein>
<organism evidence="2 3">
    <name type="scientific">Helianthus annuus</name>
    <name type="common">Common sunflower</name>
    <dbReference type="NCBI Taxonomy" id="4232"/>
    <lineage>
        <taxon>Eukaryota</taxon>
        <taxon>Viridiplantae</taxon>
        <taxon>Streptophyta</taxon>
        <taxon>Embryophyta</taxon>
        <taxon>Tracheophyta</taxon>
        <taxon>Spermatophyta</taxon>
        <taxon>Magnoliopsida</taxon>
        <taxon>eudicotyledons</taxon>
        <taxon>Gunneridae</taxon>
        <taxon>Pentapetalae</taxon>
        <taxon>asterids</taxon>
        <taxon>campanulids</taxon>
        <taxon>Asterales</taxon>
        <taxon>Asteraceae</taxon>
        <taxon>Asteroideae</taxon>
        <taxon>Heliantheae alliance</taxon>
        <taxon>Heliantheae</taxon>
        <taxon>Helianthus</taxon>
    </lineage>
</organism>
<dbReference type="Pfam" id="PF20791">
    <property type="entry name" value="Acyl-ACP_TE_C"/>
    <property type="match status" value="1"/>
</dbReference>
<dbReference type="GO" id="GO:0006633">
    <property type="term" value="P:fatty acid biosynthetic process"/>
    <property type="evidence" value="ECO:0007669"/>
    <property type="project" value="InterPro"/>
</dbReference>
<dbReference type="AlphaFoldDB" id="A0A251V485"/>